<evidence type="ECO:0000256" key="3">
    <source>
        <dbReference type="ARBA" id="ARBA00022989"/>
    </source>
</evidence>
<evidence type="ECO:0000259" key="6">
    <source>
        <dbReference type="PROSITE" id="PS50929"/>
    </source>
</evidence>
<dbReference type="EC" id="3.4.22.-" evidence="7"/>
<feature type="transmembrane region" description="Helical" evidence="5">
    <location>
        <begin position="132"/>
        <end position="150"/>
    </location>
</feature>
<keyword evidence="4 5" id="KW-0472">Membrane</keyword>
<dbReference type="InterPro" id="IPR027417">
    <property type="entry name" value="P-loop_NTPase"/>
</dbReference>
<dbReference type="InterPro" id="IPR011527">
    <property type="entry name" value="ABC1_TM_dom"/>
</dbReference>
<evidence type="ECO:0000313" key="7">
    <source>
        <dbReference type="EMBL" id="VEH69379.1"/>
    </source>
</evidence>
<reference evidence="7 8" key="1">
    <citation type="submission" date="2018-12" db="EMBL/GenBank/DDBJ databases">
        <authorList>
            <consortium name="Pathogen Informatics"/>
        </authorList>
    </citation>
    <scope>NUCLEOTIDE SEQUENCE [LARGE SCALE GENOMIC DNA]</scope>
    <source>
        <strain evidence="7 8">NCTC12967</strain>
    </source>
</reference>
<keyword evidence="3 5" id="KW-1133">Transmembrane helix</keyword>
<dbReference type="InterPro" id="IPR003439">
    <property type="entry name" value="ABC_transporter-like_ATP-bd"/>
</dbReference>
<evidence type="ECO:0000256" key="2">
    <source>
        <dbReference type="ARBA" id="ARBA00022692"/>
    </source>
</evidence>
<dbReference type="RefSeq" id="WP_061788383.1">
    <property type="nucleotide sequence ID" value="NZ_LR134406.1"/>
</dbReference>
<feature type="transmembrane region" description="Helical" evidence="5">
    <location>
        <begin position="156"/>
        <end position="176"/>
    </location>
</feature>
<evidence type="ECO:0000256" key="1">
    <source>
        <dbReference type="ARBA" id="ARBA00004651"/>
    </source>
</evidence>
<organism evidence="7 8">
    <name type="scientific">Arachnia propionica</name>
    <dbReference type="NCBI Taxonomy" id="1750"/>
    <lineage>
        <taxon>Bacteria</taxon>
        <taxon>Bacillati</taxon>
        <taxon>Actinomycetota</taxon>
        <taxon>Actinomycetes</taxon>
        <taxon>Propionibacteriales</taxon>
        <taxon>Propionibacteriaceae</taxon>
        <taxon>Arachnia</taxon>
    </lineage>
</organism>
<sequence length="513" mass="55224">MWRFALLTCREADATSRVRNLMVIGAVVAGAFARILAPVVLGLGLEFALQGAWWRWGLPAVAVLYAAIWWLGSAGRACFLPTYGRLEQAMQSRFMVRALERSNRSDPRARGRVDESTVGFAIDSAASALREGLSCLHLSLLPAGVSILAGTATVGLVGGIGVLAVFLATVLVYAAISTPLIRRHQRLQTLFFKEAMRSFGVLVNLLSLWRETRIFDGHAHARQWYRRDRSRVERRAMRSYRATRGLQVSQALVLAAGIAVALCLFARAGEPPSLGVMIAVSGVFLSAVAPLQDAGFGLSTLAVSESQYREAQTRIDPPVDDATGALGAAPEPPVWTPGRPVWCLGDSRAGKTTWAERFLGLRGLADGSLRTGPGRGEAFSYLPQEPGLLAGTVIDNVRFGRDLPPGAVDGILRELGLGEFSRGGAREHEVIAPDRGGVSVGEGRRVALARALADESSRIVVLDEPTAGMDANLRDQVWRIIESRAERCVVVVATHDPQAPIRDDDPAVTLPED</sequence>
<proteinExistence type="predicted"/>
<dbReference type="GO" id="GO:0005886">
    <property type="term" value="C:plasma membrane"/>
    <property type="evidence" value="ECO:0007669"/>
    <property type="project" value="UniProtKB-SubCell"/>
</dbReference>
<comment type="subcellular location">
    <subcellularLocation>
        <location evidence="1">Cell membrane</location>
        <topology evidence="1">Multi-pass membrane protein</topology>
    </subcellularLocation>
</comment>
<dbReference type="GO" id="GO:0005524">
    <property type="term" value="F:ATP binding"/>
    <property type="evidence" value="ECO:0007669"/>
    <property type="project" value="UniProtKB-KW"/>
</dbReference>
<keyword evidence="7" id="KW-0067">ATP-binding</keyword>
<dbReference type="GeneID" id="64406132"/>
<dbReference type="Proteomes" id="UP000273044">
    <property type="component" value="Chromosome"/>
</dbReference>
<evidence type="ECO:0000256" key="5">
    <source>
        <dbReference type="SAM" id="Phobius"/>
    </source>
</evidence>
<name>A0A448MWA3_9ACTN</name>
<accession>A0A448MWA3</accession>
<dbReference type="PANTHER" id="PTHR24221:SF654">
    <property type="entry name" value="ATP-BINDING CASSETTE SUB-FAMILY B MEMBER 6"/>
    <property type="match status" value="1"/>
</dbReference>
<keyword evidence="2 5" id="KW-0812">Transmembrane</keyword>
<feature type="domain" description="ABC transmembrane type-1" evidence="6">
    <location>
        <begin position="21"/>
        <end position="302"/>
    </location>
</feature>
<dbReference type="Gene3D" id="1.20.1560.10">
    <property type="entry name" value="ABC transporter type 1, transmembrane domain"/>
    <property type="match status" value="1"/>
</dbReference>
<dbReference type="AlphaFoldDB" id="A0A448MWA3"/>
<dbReference type="InterPro" id="IPR036640">
    <property type="entry name" value="ABC1_TM_sf"/>
</dbReference>
<evidence type="ECO:0000256" key="4">
    <source>
        <dbReference type="ARBA" id="ARBA00023136"/>
    </source>
</evidence>
<dbReference type="Gene3D" id="3.40.50.300">
    <property type="entry name" value="P-loop containing nucleotide triphosphate hydrolases"/>
    <property type="match status" value="1"/>
</dbReference>
<keyword evidence="7" id="KW-0378">Hydrolase</keyword>
<dbReference type="GO" id="GO:0016887">
    <property type="term" value="F:ATP hydrolysis activity"/>
    <property type="evidence" value="ECO:0007669"/>
    <property type="project" value="InterPro"/>
</dbReference>
<gene>
    <name evidence="7" type="primary">lagD</name>
    <name evidence="7" type="ORF">NCTC12967_00646</name>
</gene>
<keyword evidence="8" id="KW-1185">Reference proteome</keyword>
<protein>
    <submittedName>
        <fullName evidence="7">Lactococcin-G-processing and transport ATP-binding protein LagD</fullName>
        <ecNumber evidence="7">3.4.22.-</ecNumber>
    </submittedName>
</protein>
<dbReference type="Pfam" id="PF00005">
    <property type="entry name" value="ABC_tran"/>
    <property type="match status" value="1"/>
</dbReference>
<keyword evidence="7" id="KW-0547">Nucleotide-binding</keyword>
<dbReference type="PROSITE" id="PS50929">
    <property type="entry name" value="ABC_TM1F"/>
    <property type="match status" value="1"/>
</dbReference>
<dbReference type="SUPFAM" id="SSF52540">
    <property type="entry name" value="P-loop containing nucleoside triphosphate hydrolases"/>
    <property type="match status" value="1"/>
</dbReference>
<dbReference type="SUPFAM" id="SSF90123">
    <property type="entry name" value="ABC transporter transmembrane region"/>
    <property type="match status" value="1"/>
</dbReference>
<dbReference type="InterPro" id="IPR039421">
    <property type="entry name" value="Type_1_exporter"/>
</dbReference>
<dbReference type="PANTHER" id="PTHR24221">
    <property type="entry name" value="ATP-BINDING CASSETTE SUB-FAMILY B"/>
    <property type="match status" value="1"/>
</dbReference>
<evidence type="ECO:0000313" key="8">
    <source>
        <dbReference type="Proteomes" id="UP000273044"/>
    </source>
</evidence>
<dbReference type="EMBL" id="LR134406">
    <property type="protein sequence ID" value="VEH69379.1"/>
    <property type="molecule type" value="Genomic_DNA"/>
</dbReference>
<dbReference type="GO" id="GO:0140359">
    <property type="term" value="F:ABC-type transporter activity"/>
    <property type="evidence" value="ECO:0007669"/>
    <property type="project" value="InterPro"/>
</dbReference>
<feature type="transmembrane region" description="Helical" evidence="5">
    <location>
        <begin position="21"/>
        <end position="41"/>
    </location>
</feature>
<feature type="transmembrane region" description="Helical" evidence="5">
    <location>
        <begin position="245"/>
        <end position="268"/>
    </location>
</feature>
<feature type="transmembrane region" description="Helical" evidence="5">
    <location>
        <begin position="53"/>
        <end position="72"/>
    </location>
</feature>